<evidence type="ECO:0000256" key="1">
    <source>
        <dbReference type="ARBA" id="ARBA00001974"/>
    </source>
</evidence>
<dbReference type="InterPro" id="IPR012132">
    <property type="entry name" value="GMC_OxRdtase"/>
</dbReference>
<keyword evidence="4" id="KW-0274">FAD</keyword>
<dbReference type="Gene3D" id="3.30.560.10">
    <property type="entry name" value="Glucose Oxidase, domain 3"/>
    <property type="match status" value="1"/>
</dbReference>
<comment type="cofactor">
    <cofactor evidence="1">
        <name>FAD</name>
        <dbReference type="ChEBI" id="CHEBI:57692"/>
    </cofactor>
</comment>
<dbReference type="InterPro" id="IPR036188">
    <property type="entry name" value="FAD/NAD-bd_sf"/>
</dbReference>
<feature type="domain" description="Glucose-methanol-choline oxidoreductase N-terminal" evidence="5">
    <location>
        <begin position="4"/>
        <end position="294"/>
    </location>
</feature>
<feature type="domain" description="Glucose-methanol-choline oxidoreductase C-terminal" evidence="6">
    <location>
        <begin position="380"/>
        <end position="513"/>
    </location>
</feature>
<dbReference type="Proteomes" id="UP001296706">
    <property type="component" value="Unassembled WGS sequence"/>
</dbReference>
<dbReference type="Pfam" id="PF05199">
    <property type="entry name" value="GMC_oxred_C"/>
    <property type="match status" value="1"/>
</dbReference>
<evidence type="ECO:0000256" key="3">
    <source>
        <dbReference type="ARBA" id="ARBA00022630"/>
    </source>
</evidence>
<evidence type="ECO:0000259" key="6">
    <source>
        <dbReference type="Pfam" id="PF05199"/>
    </source>
</evidence>
<sequence>MESFDYVIVGAGSAGCVLANRLSENSAIRVLLLEAGGSDDVPEVHIPAAFLGMLKGERDWGYASVPQARTGRSVYVPRGRMLGGCSSMNAMMYIRGNPADYDRWLDHFGARGWGWSDVLPYFIRSEGNARLSGPLHGSDGPLLVQDQIFVHDLSRAWIDAAVEWGLPANDDFNGPSQLGAGKYQLTCRDGRRWSVADAYLHPVTDRPNLTVLTGSTVDRVQVRDGRAVGVTYRADGIDHVAQAEEEVLLCAGVIASPQLLMLSGIGPADDLRDHGIPVVLDAPGVGAGLQDHPAVPLVWTTRGTTDFRDLAATEDAALQWQRDRRGPLTSVVGDVAMFFATDGAAAPNIQVFAAATSYWHDGFGYADVPCCAAAVALVDPASRGRLRLRSADPSAKPVIDFAFYEEQSDLDAMVTGLRTLVDVARMPSLAPSISGPYLPANAVPDRSVLLDLVRSRTQTMYHPVGTCAMGTADAAVVDPELRVRGVDRLRVVDASVMPAIVRGNTNAPVVMIAEKAADMILVGD</sequence>
<dbReference type="SUPFAM" id="SSF51905">
    <property type="entry name" value="FAD/NAD(P)-binding domain"/>
    <property type="match status" value="1"/>
</dbReference>
<dbReference type="InterPro" id="IPR000172">
    <property type="entry name" value="GMC_OxRdtase_N"/>
</dbReference>
<protein>
    <submittedName>
        <fullName evidence="7">Choline dehydrogenase</fullName>
    </submittedName>
</protein>
<keyword evidence="3" id="KW-0285">Flavoprotein</keyword>
<dbReference type="RefSeq" id="WP_169399385.1">
    <property type="nucleotide sequence ID" value="NZ_BAAAJH010000002.1"/>
</dbReference>
<dbReference type="SUPFAM" id="SSF54373">
    <property type="entry name" value="FAD-linked reductases, C-terminal domain"/>
    <property type="match status" value="1"/>
</dbReference>
<gene>
    <name evidence="7" type="ORF">HF577_30185</name>
</gene>
<reference evidence="7 8" key="1">
    <citation type="submission" date="2020-04" db="EMBL/GenBank/DDBJ databases">
        <authorList>
            <person name="Klaysubun C."/>
            <person name="Duangmal K."/>
            <person name="Lipun K."/>
        </authorList>
    </citation>
    <scope>NUCLEOTIDE SEQUENCE [LARGE SCALE GENOMIC DNA]</scope>
    <source>
        <strain evidence="7 8">JCM 11839</strain>
    </source>
</reference>
<evidence type="ECO:0000313" key="8">
    <source>
        <dbReference type="Proteomes" id="UP001296706"/>
    </source>
</evidence>
<dbReference type="PANTHER" id="PTHR11552:SF147">
    <property type="entry name" value="CHOLINE DEHYDROGENASE, MITOCHONDRIAL"/>
    <property type="match status" value="1"/>
</dbReference>
<keyword evidence="8" id="KW-1185">Reference proteome</keyword>
<dbReference type="PIRSF" id="PIRSF000137">
    <property type="entry name" value="Alcohol_oxidase"/>
    <property type="match status" value="1"/>
</dbReference>
<dbReference type="PANTHER" id="PTHR11552">
    <property type="entry name" value="GLUCOSE-METHANOL-CHOLINE GMC OXIDOREDUCTASE"/>
    <property type="match status" value="1"/>
</dbReference>
<dbReference type="InterPro" id="IPR007867">
    <property type="entry name" value="GMC_OxRtase_C"/>
</dbReference>
<evidence type="ECO:0000313" key="7">
    <source>
        <dbReference type="EMBL" id="NMH81346.1"/>
    </source>
</evidence>
<evidence type="ECO:0000256" key="2">
    <source>
        <dbReference type="ARBA" id="ARBA00010790"/>
    </source>
</evidence>
<evidence type="ECO:0000259" key="5">
    <source>
        <dbReference type="Pfam" id="PF00732"/>
    </source>
</evidence>
<dbReference type="Gene3D" id="3.50.50.60">
    <property type="entry name" value="FAD/NAD(P)-binding domain"/>
    <property type="match status" value="1"/>
</dbReference>
<comment type="caution">
    <text evidence="7">The sequence shown here is derived from an EMBL/GenBank/DDBJ whole genome shotgun (WGS) entry which is preliminary data.</text>
</comment>
<accession>A0ABX1RLS7</accession>
<organism evidence="7 8">
    <name type="scientific">Pseudonocardia xinjiangensis</name>
    <dbReference type="NCBI Taxonomy" id="75289"/>
    <lineage>
        <taxon>Bacteria</taxon>
        <taxon>Bacillati</taxon>
        <taxon>Actinomycetota</taxon>
        <taxon>Actinomycetes</taxon>
        <taxon>Pseudonocardiales</taxon>
        <taxon>Pseudonocardiaceae</taxon>
        <taxon>Pseudonocardia</taxon>
    </lineage>
</organism>
<dbReference type="EMBL" id="JAAXKY010000143">
    <property type="protein sequence ID" value="NMH81346.1"/>
    <property type="molecule type" value="Genomic_DNA"/>
</dbReference>
<evidence type="ECO:0000256" key="4">
    <source>
        <dbReference type="ARBA" id="ARBA00022827"/>
    </source>
</evidence>
<comment type="similarity">
    <text evidence="2">Belongs to the GMC oxidoreductase family.</text>
</comment>
<dbReference type="Pfam" id="PF00732">
    <property type="entry name" value="GMC_oxred_N"/>
    <property type="match status" value="1"/>
</dbReference>
<name>A0ABX1RLS7_9PSEU</name>
<proteinExistence type="inferred from homology"/>